<keyword evidence="3" id="KW-0238">DNA-binding</keyword>
<evidence type="ECO:0000313" key="7">
    <source>
        <dbReference type="Proteomes" id="UP000018419"/>
    </source>
</evidence>
<dbReference type="CDD" id="cd08414">
    <property type="entry name" value="PBP2_LTTR_aromatics_like"/>
    <property type="match status" value="1"/>
</dbReference>
<dbReference type="SUPFAM" id="SSF46785">
    <property type="entry name" value="Winged helix' DNA-binding domain"/>
    <property type="match status" value="1"/>
</dbReference>
<accession>A0ABP2GPW3</accession>
<dbReference type="InterPro" id="IPR005119">
    <property type="entry name" value="LysR_subst-bd"/>
</dbReference>
<dbReference type="PRINTS" id="PR00039">
    <property type="entry name" value="HTHLYSR"/>
</dbReference>
<proteinExistence type="inferred from homology"/>
<evidence type="ECO:0000256" key="1">
    <source>
        <dbReference type="ARBA" id="ARBA00009437"/>
    </source>
</evidence>
<dbReference type="RefSeq" id="WP_005018609.1">
    <property type="nucleotide sequence ID" value="NZ_ACVR01000011.1"/>
</dbReference>
<organism evidence="6 7">
    <name type="scientific">Acinetobacter radioresistens SK82</name>
    <dbReference type="NCBI Taxonomy" id="596318"/>
    <lineage>
        <taxon>Bacteria</taxon>
        <taxon>Pseudomonadati</taxon>
        <taxon>Pseudomonadota</taxon>
        <taxon>Gammaproteobacteria</taxon>
        <taxon>Moraxellales</taxon>
        <taxon>Moraxellaceae</taxon>
        <taxon>Acinetobacter</taxon>
    </lineage>
</organism>
<name>A0ABP2GPW3_ACIRA</name>
<evidence type="ECO:0000256" key="2">
    <source>
        <dbReference type="ARBA" id="ARBA00023015"/>
    </source>
</evidence>
<comment type="similarity">
    <text evidence="1">Belongs to the LysR transcriptional regulatory family.</text>
</comment>
<dbReference type="Pfam" id="PF03466">
    <property type="entry name" value="LysR_substrate"/>
    <property type="match status" value="1"/>
</dbReference>
<dbReference type="PANTHER" id="PTHR30346">
    <property type="entry name" value="TRANSCRIPTIONAL DUAL REGULATOR HCAR-RELATED"/>
    <property type="match status" value="1"/>
</dbReference>
<dbReference type="Pfam" id="PF00126">
    <property type="entry name" value="HTH_1"/>
    <property type="match status" value="1"/>
</dbReference>
<dbReference type="InterPro" id="IPR036390">
    <property type="entry name" value="WH_DNA-bd_sf"/>
</dbReference>
<dbReference type="PANTHER" id="PTHR30346:SF17">
    <property type="entry name" value="LYSR FAMILY TRANSCRIPTIONAL REGULATOR"/>
    <property type="match status" value="1"/>
</dbReference>
<comment type="caution">
    <text evidence="6">The sequence shown here is derived from an EMBL/GenBank/DDBJ whole genome shotgun (WGS) entry which is preliminary data.</text>
</comment>
<keyword evidence="4" id="KW-0804">Transcription</keyword>
<dbReference type="EMBL" id="ACVR01000011">
    <property type="protein sequence ID" value="EET83802.1"/>
    <property type="molecule type" value="Genomic_DNA"/>
</dbReference>
<gene>
    <name evidence="6" type="ORF">ACIRA0001_0317</name>
</gene>
<evidence type="ECO:0000256" key="4">
    <source>
        <dbReference type="ARBA" id="ARBA00023163"/>
    </source>
</evidence>
<dbReference type="InterPro" id="IPR036388">
    <property type="entry name" value="WH-like_DNA-bd_sf"/>
</dbReference>
<evidence type="ECO:0000256" key="3">
    <source>
        <dbReference type="ARBA" id="ARBA00023125"/>
    </source>
</evidence>
<feature type="domain" description="HTH lysR-type" evidence="5">
    <location>
        <begin position="2"/>
        <end position="59"/>
    </location>
</feature>
<keyword evidence="2" id="KW-0805">Transcription regulation</keyword>
<protein>
    <submittedName>
        <fullName evidence="6">Transcriptional regulator, LysR family</fullName>
    </submittedName>
</protein>
<keyword evidence="7" id="KW-1185">Reference proteome</keyword>
<dbReference type="PROSITE" id="PS50931">
    <property type="entry name" value="HTH_LYSR"/>
    <property type="match status" value="1"/>
</dbReference>
<reference evidence="6 7" key="1">
    <citation type="submission" date="2009-07" db="EMBL/GenBank/DDBJ databases">
        <authorList>
            <person name="Madupu R."/>
            <person name="Durkin A.S."/>
            <person name="Torralba M."/>
            <person name="Methe B."/>
            <person name="Sutton G.G."/>
            <person name="Strausberg R.L."/>
            <person name="Nelson K.E."/>
        </authorList>
    </citation>
    <scope>NUCLEOTIDE SEQUENCE [LARGE SCALE GENOMIC DNA]</scope>
    <source>
        <strain evidence="6 7">SK82</strain>
    </source>
</reference>
<dbReference type="Gene3D" id="1.10.10.10">
    <property type="entry name" value="Winged helix-like DNA-binding domain superfamily/Winged helix DNA-binding domain"/>
    <property type="match status" value="1"/>
</dbReference>
<evidence type="ECO:0000313" key="6">
    <source>
        <dbReference type="EMBL" id="EET83802.1"/>
    </source>
</evidence>
<sequence>MLTFKQCNYLISIVEEGSFNAASEKLFIAQSALSRQIKNLEDEIGFCVFDRSEKKIKLTPAGLVLYKSLKNHLENFNNSIELAKRISEGEDRSIKISHSSSIIFDQKKLQILDELCGKYKINIEINTISSEDQIKAILSGNIDIGFIRPPVHHNLDEIASISLYEAPLYVAVSASNQNFRDKTSVYIRDLKELEFVSTPHSERGGLSYLASNLCLSNGFSQKKSRITSRKLSQLDLVAKDFGICIVPEEFASVLPQNVKLLSINDKNNQSEVKLIWKKGSDVIIKNCIEAIQDSYISDFKSSENC</sequence>
<dbReference type="Proteomes" id="UP000018419">
    <property type="component" value="Unassembled WGS sequence"/>
</dbReference>
<evidence type="ECO:0000259" key="5">
    <source>
        <dbReference type="PROSITE" id="PS50931"/>
    </source>
</evidence>
<dbReference type="SUPFAM" id="SSF53850">
    <property type="entry name" value="Periplasmic binding protein-like II"/>
    <property type="match status" value="1"/>
</dbReference>
<dbReference type="Gene3D" id="3.40.190.10">
    <property type="entry name" value="Periplasmic binding protein-like II"/>
    <property type="match status" value="2"/>
</dbReference>
<dbReference type="InterPro" id="IPR000847">
    <property type="entry name" value="LysR_HTH_N"/>
</dbReference>